<evidence type="ECO:0000313" key="2">
    <source>
        <dbReference type="EMBL" id="HIZ35651.1"/>
    </source>
</evidence>
<gene>
    <name evidence="2" type="ORF">H9815_07720</name>
</gene>
<keyword evidence="1" id="KW-1133">Transmembrane helix</keyword>
<name>A0A9D2EEE8_9MICO</name>
<evidence type="ECO:0000313" key="3">
    <source>
        <dbReference type="Proteomes" id="UP000824037"/>
    </source>
</evidence>
<feature type="transmembrane region" description="Helical" evidence="1">
    <location>
        <begin position="142"/>
        <end position="165"/>
    </location>
</feature>
<keyword evidence="1" id="KW-0472">Membrane</keyword>
<keyword evidence="1" id="KW-0812">Transmembrane</keyword>
<proteinExistence type="predicted"/>
<reference evidence="2" key="1">
    <citation type="journal article" date="2021" name="PeerJ">
        <title>Extensive microbial diversity within the chicken gut microbiome revealed by metagenomics and culture.</title>
        <authorList>
            <person name="Gilroy R."/>
            <person name="Ravi A."/>
            <person name="Getino M."/>
            <person name="Pursley I."/>
            <person name="Horton D.L."/>
            <person name="Alikhan N.F."/>
            <person name="Baker D."/>
            <person name="Gharbi K."/>
            <person name="Hall N."/>
            <person name="Watson M."/>
            <person name="Adriaenssens E.M."/>
            <person name="Foster-Nyarko E."/>
            <person name="Jarju S."/>
            <person name="Secka A."/>
            <person name="Antonio M."/>
            <person name="Oren A."/>
            <person name="Chaudhuri R.R."/>
            <person name="La Ragione R."/>
            <person name="Hildebrand F."/>
            <person name="Pallen M.J."/>
        </authorList>
    </citation>
    <scope>NUCLEOTIDE SEQUENCE</scope>
    <source>
        <strain evidence="2">ChiGjej4B4-7305</strain>
    </source>
</reference>
<sequence length="200" mass="20412">MRMRVKLLVWGGLVLVWAGALVLGWGNVESETANPLLSLGSAQDLIPEADPDIPDSQYYLATGHLLVLVAVTAAAVLLPLAGGRLRIVAGLLTLAAGGWLGYVTYTGETADGGWSPTATYVTAGVLVLVAVLYLAGRPGPVAVGAGLVGLAGAAWNTNAAVELLLPHGRPGLGSIALTVGFLVVAAGCFAALGERPRRRR</sequence>
<feature type="transmembrane region" description="Helical" evidence="1">
    <location>
        <begin position="58"/>
        <end position="80"/>
    </location>
</feature>
<organism evidence="2 3">
    <name type="scientific">Candidatus Ruania gallistercoris</name>
    <dbReference type="NCBI Taxonomy" id="2838746"/>
    <lineage>
        <taxon>Bacteria</taxon>
        <taxon>Bacillati</taxon>
        <taxon>Actinomycetota</taxon>
        <taxon>Actinomycetes</taxon>
        <taxon>Micrococcales</taxon>
        <taxon>Ruaniaceae</taxon>
        <taxon>Ruania</taxon>
    </lineage>
</organism>
<dbReference type="AlphaFoldDB" id="A0A9D2EEE8"/>
<feature type="transmembrane region" description="Helical" evidence="1">
    <location>
        <begin position="87"/>
        <end position="105"/>
    </location>
</feature>
<dbReference type="EMBL" id="DXBY01000132">
    <property type="protein sequence ID" value="HIZ35651.1"/>
    <property type="molecule type" value="Genomic_DNA"/>
</dbReference>
<feature type="transmembrane region" description="Helical" evidence="1">
    <location>
        <begin position="171"/>
        <end position="192"/>
    </location>
</feature>
<protein>
    <submittedName>
        <fullName evidence="2">Uncharacterized protein</fullName>
    </submittedName>
</protein>
<feature type="transmembrane region" description="Helical" evidence="1">
    <location>
        <begin position="117"/>
        <end position="135"/>
    </location>
</feature>
<dbReference type="Proteomes" id="UP000824037">
    <property type="component" value="Unassembled WGS sequence"/>
</dbReference>
<accession>A0A9D2EEE8</accession>
<reference evidence="2" key="2">
    <citation type="submission" date="2021-04" db="EMBL/GenBank/DDBJ databases">
        <authorList>
            <person name="Gilroy R."/>
        </authorList>
    </citation>
    <scope>NUCLEOTIDE SEQUENCE</scope>
    <source>
        <strain evidence="2">ChiGjej4B4-7305</strain>
    </source>
</reference>
<comment type="caution">
    <text evidence="2">The sequence shown here is derived from an EMBL/GenBank/DDBJ whole genome shotgun (WGS) entry which is preliminary data.</text>
</comment>
<evidence type="ECO:0000256" key="1">
    <source>
        <dbReference type="SAM" id="Phobius"/>
    </source>
</evidence>